<evidence type="ECO:0000313" key="3">
    <source>
        <dbReference type="EMBL" id="KAK0667481.1"/>
    </source>
</evidence>
<dbReference type="EMBL" id="JAULSY010000071">
    <property type="protein sequence ID" value="KAK0667481.1"/>
    <property type="molecule type" value="Genomic_DNA"/>
</dbReference>
<gene>
    <name evidence="3" type="ORF">QBC41DRAFT_395904</name>
</gene>
<dbReference type="InterPro" id="IPR006771">
    <property type="entry name" value="CetA-like"/>
</dbReference>
<accession>A0AA40DB58</accession>
<comment type="caution">
    <text evidence="3">The sequence shown here is derived from an EMBL/GenBank/DDBJ whole genome shotgun (WGS) entry which is preliminary data.</text>
</comment>
<dbReference type="PANTHER" id="PTHR36195">
    <property type="entry name" value="DOMAIN PROTEIN, PUTATIVE (AFU_ORTHOLOGUE AFUA_5G01990)-RELATED-RELATED"/>
    <property type="match status" value="1"/>
</dbReference>
<keyword evidence="2" id="KW-0732">Signal</keyword>
<dbReference type="Proteomes" id="UP001174997">
    <property type="component" value="Unassembled WGS sequence"/>
</dbReference>
<proteinExistence type="predicted"/>
<evidence type="ECO:0000256" key="2">
    <source>
        <dbReference type="SAM" id="SignalP"/>
    </source>
</evidence>
<dbReference type="Pfam" id="PF04681">
    <property type="entry name" value="Bys1"/>
    <property type="match status" value="1"/>
</dbReference>
<sequence>MIVSVIALLTIFIGAVAGDLVVKNHCNANVYIYLSEHGSCNFGKGGLCFKEPWNIAQGGSERLPIRKRDMGVSVKMSKGDPDFKSGLFQFEYCHTEGRDPYNGLYWNLSDLDGKGASLVGSPFYHDHVKVTPSGRGFGQGDCVTIRCAADQTCYNSFQFPEDNVNVNYCPLDTGDFTIDLCLSKQDLDAGNDRTGNDGGTQRMGGGPQAPDPEDTILGCSGKPYPVPQEPIPM</sequence>
<evidence type="ECO:0000256" key="1">
    <source>
        <dbReference type="SAM" id="MobiDB-lite"/>
    </source>
</evidence>
<dbReference type="AlphaFoldDB" id="A0AA40DB58"/>
<feature type="signal peptide" evidence="2">
    <location>
        <begin position="1"/>
        <end position="18"/>
    </location>
</feature>
<organism evidence="3 4">
    <name type="scientific">Cercophora samala</name>
    <dbReference type="NCBI Taxonomy" id="330535"/>
    <lineage>
        <taxon>Eukaryota</taxon>
        <taxon>Fungi</taxon>
        <taxon>Dikarya</taxon>
        <taxon>Ascomycota</taxon>
        <taxon>Pezizomycotina</taxon>
        <taxon>Sordariomycetes</taxon>
        <taxon>Sordariomycetidae</taxon>
        <taxon>Sordariales</taxon>
        <taxon>Lasiosphaeriaceae</taxon>
        <taxon>Cercophora</taxon>
    </lineage>
</organism>
<feature type="compositionally biased region" description="Gly residues" evidence="1">
    <location>
        <begin position="196"/>
        <end position="207"/>
    </location>
</feature>
<feature type="compositionally biased region" description="Pro residues" evidence="1">
    <location>
        <begin position="224"/>
        <end position="233"/>
    </location>
</feature>
<name>A0AA40DB58_9PEZI</name>
<protein>
    <submittedName>
        <fullName evidence="3">Uncharacterized protein</fullName>
    </submittedName>
</protein>
<keyword evidence="4" id="KW-1185">Reference proteome</keyword>
<reference evidence="3" key="1">
    <citation type="submission" date="2023-06" db="EMBL/GenBank/DDBJ databases">
        <title>Genome-scale phylogeny and comparative genomics of the fungal order Sordariales.</title>
        <authorList>
            <consortium name="Lawrence Berkeley National Laboratory"/>
            <person name="Hensen N."/>
            <person name="Bonometti L."/>
            <person name="Westerberg I."/>
            <person name="Brannstrom I.O."/>
            <person name="Guillou S."/>
            <person name="Cros-Aarteil S."/>
            <person name="Calhoun S."/>
            <person name="Haridas S."/>
            <person name="Kuo A."/>
            <person name="Mondo S."/>
            <person name="Pangilinan J."/>
            <person name="Riley R."/>
            <person name="Labutti K."/>
            <person name="Andreopoulos B."/>
            <person name="Lipzen A."/>
            <person name="Chen C."/>
            <person name="Yanf M."/>
            <person name="Daum C."/>
            <person name="Ng V."/>
            <person name="Clum A."/>
            <person name="Steindorff A."/>
            <person name="Ohm R."/>
            <person name="Martin F."/>
            <person name="Silar P."/>
            <person name="Natvig D."/>
            <person name="Lalanne C."/>
            <person name="Gautier V."/>
            <person name="Ament-Velasquez S.L."/>
            <person name="Kruys A."/>
            <person name="Hutchinson M.I."/>
            <person name="Powell A.J."/>
            <person name="Barry K."/>
            <person name="Miller A.N."/>
            <person name="Grigoriev I.V."/>
            <person name="Debuchy R."/>
            <person name="Gladieux P."/>
            <person name="Thoren M.H."/>
            <person name="Johannesson H."/>
        </authorList>
    </citation>
    <scope>NUCLEOTIDE SEQUENCE</scope>
    <source>
        <strain evidence="3">CBS 307.81</strain>
    </source>
</reference>
<feature type="region of interest" description="Disordered" evidence="1">
    <location>
        <begin position="191"/>
        <end position="233"/>
    </location>
</feature>
<dbReference type="PANTHER" id="PTHR36195:SF6">
    <property type="entry name" value="SECRETED THAUMATIN-LIKE PROTEIN CALA"/>
    <property type="match status" value="1"/>
</dbReference>
<feature type="chain" id="PRO_5041441069" evidence="2">
    <location>
        <begin position="19"/>
        <end position="233"/>
    </location>
</feature>
<evidence type="ECO:0000313" key="4">
    <source>
        <dbReference type="Proteomes" id="UP001174997"/>
    </source>
</evidence>